<dbReference type="InterPro" id="IPR001279">
    <property type="entry name" value="Metallo-B-lactamas"/>
</dbReference>
<evidence type="ECO:0000256" key="5">
    <source>
        <dbReference type="ARBA" id="ARBA00022833"/>
    </source>
</evidence>
<dbReference type="PANTHER" id="PTHR42978">
    <property type="entry name" value="QUORUM-QUENCHING LACTONASE YTNP-RELATED-RELATED"/>
    <property type="match status" value="1"/>
</dbReference>
<dbReference type="InterPro" id="IPR051013">
    <property type="entry name" value="MBL_superfamily_lactonases"/>
</dbReference>
<evidence type="ECO:0000256" key="4">
    <source>
        <dbReference type="ARBA" id="ARBA00022801"/>
    </source>
</evidence>
<dbReference type="InterPro" id="IPR036866">
    <property type="entry name" value="RibonucZ/Hydroxyglut_hydro"/>
</dbReference>
<accession>A0AA38TXA8</accession>
<keyword evidence="5" id="KW-0862">Zinc</keyword>
<evidence type="ECO:0000256" key="3">
    <source>
        <dbReference type="ARBA" id="ARBA00022723"/>
    </source>
</evidence>
<proteinExistence type="inferred from homology"/>
<evidence type="ECO:0000313" key="7">
    <source>
        <dbReference type="EMBL" id="KAJ9601970.1"/>
    </source>
</evidence>
<sequence>MSPAYPQQTPPSPPESPSEATVEVYALSAGHFSLPERFFVHPASQTARRTVPSLSFLVVHQDQETNKSTRIVFDLGLRRDTNRYSPPIQKHVETRQPMTTLPDVTASLAVGGLTPDDIDYIIYSHVHWDHVGEPRDFPKSTFVIGNGAGALLQGQGSLRGSHSFFESDLLPGDRTIELSNPYEDVEEETKREVLDSDAPDFMQEWKPCGNLPRTLDVFHDGSLLIVDSPGHLPGHINLLAKTGPTSSIYLAGDACHDRRIMRNEREIGEWLDDHGHICCIHADKKLAEQTIERIQVLEKGGVEVIFAHDFEWEEDPKNRSRFFGRS</sequence>
<keyword evidence="4" id="KW-0378">Hydrolase</keyword>
<protein>
    <recommendedName>
        <fullName evidence="6">Metallo-beta-lactamase domain-containing protein</fullName>
    </recommendedName>
</protein>
<reference evidence="7" key="1">
    <citation type="submission" date="2022-10" db="EMBL/GenBank/DDBJ databases">
        <title>Culturing micro-colonial fungi from biological soil crusts in the Mojave desert and describing Neophaeococcomyces mojavensis, and introducing the new genera and species Taxawa tesnikishii.</title>
        <authorList>
            <person name="Kurbessoian T."/>
            <person name="Stajich J.E."/>
        </authorList>
    </citation>
    <scope>NUCLEOTIDE SEQUENCE</scope>
    <source>
        <strain evidence="7">TK_41</strain>
    </source>
</reference>
<evidence type="ECO:0000313" key="8">
    <source>
        <dbReference type="Proteomes" id="UP001172673"/>
    </source>
</evidence>
<dbReference type="GO" id="GO:0046872">
    <property type="term" value="F:metal ion binding"/>
    <property type="evidence" value="ECO:0007669"/>
    <property type="project" value="UniProtKB-KW"/>
</dbReference>
<feature type="domain" description="Metallo-beta-lactamase" evidence="6">
    <location>
        <begin position="52"/>
        <end position="308"/>
    </location>
</feature>
<name>A0AA38TXA8_9EURO</name>
<evidence type="ECO:0000259" key="6">
    <source>
        <dbReference type="SMART" id="SM00849"/>
    </source>
</evidence>
<comment type="cofactor">
    <cofactor evidence="1">
        <name>Zn(2+)</name>
        <dbReference type="ChEBI" id="CHEBI:29105"/>
    </cofactor>
</comment>
<dbReference type="GO" id="GO:0016787">
    <property type="term" value="F:hydrolase activity"/>
    <property type="evidence" value="ECO:0007669"/>
    <property type="project" value="UniProtKB-KW"/>
</dbReference>
<organism evidence="7 8">
    <name type="scientific">Cladophialophora chaetospira</name>
    <dbReference type="NCBI Taxonomy" id="386627"/>
    <lineage>
        <taxon>Eukaryota</taxon>
        <taxon>Fungi</taxon>
        <taxon>Dikarya</taxon>
        <taxon>Ascomycota</taxon>
        <taxon>Pezizomycotina</taxon>
        <taxon>Eurotiomycetes</taxon>
        <taxon>Chaetothyriomycetidae</taxon>
        <taxon>Chaetothyriales</taxon>
        <taxon>Herpotrichiellaceae</taxon>
        <taxon>Cladophialophora</taxon>
    </lineage>
</organism>
<keyword evidence="8" id="KW-1185">Reference proteome</keyword>
<dbReference type="Proteomes" id="UP001172673">
    <property type="component" value="Unassembled WGS sequence"/>
</dbReference>
<dbReference type="SMART" id="SM00849">
    <property type="entry name" value="Lactamase_B"/>
    <property type="match status" value="1"/>
</dbReference>
<gene>
    <name evidence="7" type="ORF">H2200_013529</name>
</gene>
<dbReference type="Gene3D" id="3.60.15.10">
    <property type="entry name" value="Ribonuclease Z/Hydroxyacylglutathione hydrolase-like"/>
    <property type="match status" value="1"/>
</dbReference>
<dbReference type="SUPFAM" id="SSF56281">
    <property type="entry name" value="Metallo-hydrolase/oxidoreductase"/>
    <property type="match status" value="1"/>
</dbReference>
<dbReference type="PANTHER" id="PTHR42978:SF2">
    <property type="entry name" value="102 KBASES UNSTABLE REGION: FROM 1 TO 119443"/>
    <property type="match status" value="1"/>
</dbReference>
<dbReference type="Pfam" id="PF00753">
    <property type="entry name" value="Lactamase_B"/>
    <property type="match status" value="1"/>
</dbReference>
<comment type="caution">
    <text evidence="7">The sequence shown here is derived from an EMBL/GenBank/DDBJ whole genome shotgun (WGS) entry which is preliminary data.</text>
</comment>
<dbReference type="AlphaFoldDB" id="A0AA38TXA8"/>
<dbReference type="EMBL" id="JAPDRK010000030">
    <property type="protein sequence ID" value="KAJ9601970.1"/>
    <property type="molecule type" value="Genomic_DNA"/>
</dbReference>
<evidence type="ECO:0000256" key="2">
    <source>
        <dbReference type="ARBA" id="ARBA00007749"/>
    </source>
</evidence>
<dbReference type="CDD" id="cd07730">
    <property type="entry name" value="metallo-hydrolase-like_MBL-fold"/>
    <property type="match status" value="1"/>
</dbReference>
<comment type="similarity">
    <text evidence="2">Belongs to the metallo-beta-lactamase superfamily.</text>
</comment>
<evidence type="ECO:0000256" key="1">
    <source>
        <dbReference type="ARBA" id="ARBA00001947"/>
    </source>
</evidence>
<keyword evidence="3" id="KW-0479">Metal-binding</keyword>